<organism evidence="1 2">
    <name type="scientific">Glossina austeni</name>
    <name type="common">Savannah tsetse fly</name>
    <dbReference type="NCBI Taxonomy" id="7395"/>
    <lineage>
        <taxon>Eukaryota</taxon>
        <taxon>Metazoa</taxon>
        <taxon>Ecdysozoa</taxon>
        <taxon>Arthropoda</taxon>
        <taxon>Hexapoda</taxon>
        <taxon>Insecta</taxon>
        <taxon>Pterygota</taxon>
        <taxon>Neoptera</taxon>
        <taxon>Endopterygota</taxon>
        <taxon>Diptera</taxon>
        <taxon>Brachycera</taxon>
        <taxon>Muscomorpha</taxon>
        <taxon>Hippoboscoidea</taxon>
        <taxon>Glossinidae</taxon>
        <taxon>Glossina</taxon>
    </lineage>
</organism>
<evidence type="ECO:0000313" key="2">
    <source>
        <dbReference type="Proteomes" id="UP000078200"/>
    </source>
</evidence>
<keyword evidence="2" id="KW-1185">Reference proteome</keyword>
<name>A0A1A9VSU2_GLOAU</name>
<dbReference type="STRING" id="7395.A0A1A9VSU2"/>
<accession>A0A1A9VSU2</accession>
<dbReference type="SUPFAM" id="SSF54768">
    <property type="entry name" value="dsRNA-binding domain-like"/>
    <property type="match status" value="1"/>
</dbReference>
<evidence type="ECO:0000313" key="1">
    <source>
        <dbReference type="EnsemblMetazoa" id="GAUT046277-PA"/>
    </source>
</evidence>
<dbReference type="VEuPathDB" id="VectorBase:GAUT046277"/>
<sequence>MNGNWTVEIAKSKLYQFMQMKDITPDCNFMPVAAGLSTNYILYDEDFLVEAHSWIRKQGMRDIIKGIQACLRRATIRVIVFYSYKVPMTSASSKYQSTRMRLKFVLRYTRTVE</sequence>
<dbReference type="AlphaFoldDB" id="A0A1A9VSU2"/>
<reference evidence="1" key="1">
    <citation type="submission" date="2020-05" db="UniProtKB">
        <authorList>
            <consortium name="EnsemblMetazoa"/>
        </authorList>
    </citation>
    <scope>IDENTIFICATION</scope>
    <source>
        <strain evidence="1">TTRI</strain>
    </source>
</reference>
<dbReference type="EnsemblMetazoa" id="GAUT046277-RA">
    <property type="protein sequence ID" value="GAUT046277-PA"/>
    <property type="gene ID" value="GAUT046277"/>
</dbReference>
<dbReference type="Proteomes" id="UP000078200">
    <property type="component" value="Unassembled WGS sequence"/>
</dbReference>
<proteinExistence type="predicted"/>
<protein>
    <submittedName>
        <fullName evidence="1">Uncharacterized protein</fullName>
    </submittedName>
</protein>